<dbReference type="AlphaFoldDB" id="A0AAW1MI90"/>
<evidence type="ECO:0000256" key="4">
    <source>
        <dbReference type="ARBA" id="ARBA00023180"/>
    </source>
</evidence>
<comment type="caution">
    <text evidence="6">The sequence shown here is derived from an EMBL/GenBank/DDBJ whole genome shotgun (WGS) entry which is preliminary data.</text>
</comment>
<feature type="domain" description="Carboxylesterase type B" evidence="5">
    <location>
        <begin position="4"/>
        <end position="517"/>
    </location>
</feature>
<reference evidence="6 7" key="1">
    <citation type="journal article" date="2024" name="BMC Genomics">
        <title>De novo assembly and annotation of Popillia japonica's genome with initial clues to its potential as an invasive pest.</title>
        <authorList>
            <person name="Cucini C."/>
            <person name="Boschi S."/>
            <person name="Funari R."/>
            <person name="Cardaioli E."/>
            <person name="Iannotti N."/>
            <person name="Marturano G."/>
            <person name="Paoli F."/>
            <person name="Bruttini M."/>
            <person name="Carapelli A."/>
            <person name="Frati F."/>
            <person name="Nardi F."/>
        </authorList>
    </citation>
    <scope>NUCLEOTIDE SEQUENCE [LARGE SCALE GENOMIC DNA]</scope>
    <source>
        <strain evidence="6">DMR45628</strain>
    </source>
</reference>
<dbReference type="InterPro" id="IPR029058">
    <property type="entry name" value="AB_hydrolase_fold"/>
</dbReference>
<organism evidence="6 7">
    <name type="scientific">Popillia japonica</name>
    <name type="common">Japanese beetle</name>
    <dbReference type="NCBI Taxonomy" id="7064"/>
    <lineage>
        <taxon>Eukaryota</taxon>
        <taxon>Metazoa</taxon>
        <taxon>Ecdysozoa</taxon>
        <taxon>Arthropoda</taxon>
        <taxon>Hexapoda</taxon>
        <taxon>Insecta</taxon>
        <taxon>Pterygota</taxon>
        <taxon>Neoptera</taxon>
        <taxon>Endopterygota</taxon>
        <taxon>Coleoptera</taxon>
        <taxon>Polyphaga</taxon>
        <taxon>Scarabaeiformia</taxon>
        <taxon>Scarabaeidae</taxon>
        <taxon>Rutelinae</taxon>
        <taxon>Popillia</taxon>
    </lineage>
</organism>
<keyword evidence="7" id="KW-1185">Reference proteome</keyword>
<name>A0AAW1MI90_POPJA</name>
<dbReference type="InterPro" id="IPR002018">
    <property type="entry name" value="CarbesteraseB"/>
</dbReference>
<dbReference type="SUPFAM" id="SSF53474">
    <property type="entry name" value="alpha/beta-Hydrolases"/>
    <property type="match status" value="1"/>
</dbReference>
<evidence type="ECO:0000256" key="2">
    <source>
        <dbReference type="ARBA" id="ARBA00022487"/>
    </source>
</evidence>
<dbReference type="PROSITE" id="PS00941">
    <property type="entry name" value="CARBOXYLESTERASE_B_2"/>
    <property type="match status" value="1"/>
</dbReference>
<sequence length="527" mass="58897">MEKLTVEVEEGSLKGTTRTDINGRTIYGFQGIPYAKPPVGELRFKAPQSPEKWTGVRNATANGHGCYSRNMLNMITGSEDCLFLNVFTPELPGDITSLRPVMFWIHGGGYTSGSSDTKVYGPEFLLTEDIVLVTINYRLGVLGFLSLDDQELDVPGNAGCKDVIMALKWVQRNIASFGGDPNNVTAFGESAGGAIVHLLMLSPMAEGLFHKGIAQSGSALNVWSLGQSNLAKQLAEILECPHTDDKSILSFLQNLPVNKIFEAQEKLCDDHSVNHVRPIGPIIEKVSGKEPAFLTENPLELILKGKYHKVPLIMGYTSNEGIFFETPQKRKKRSKVVDFEKYVSHFYELAKGSEGSKEIANSIKLFYFGEDVPDVEDRERFSIINTDTYFIRGIYTSIRTHSITLKEPLYLYRFSIDARLNLIKKFANITLKGAGHADDLGYLFKTVMTPNLPEDSVEMVTVRRMVKLWTNFAKTNDPNPIEGVTWKPVSLKELNFLDIGTELVSDVNPDNDRMTFWNDVEMKMLPS</sequence>
<evidence type="ECO:0000313" key="6">
    <source>
        <dbReference type="EMBL" id="KAK9746433.1"/>
    </source>
</evidence>
<evidence type="ECO:0000259" key="5">
    <source>
        <dbReference type="Pfam" id="PF00135"/>
    </source>
</evidence>
<dbReference type="GO" id="GO:0052689">
    <property type="term" value="F:carboxylic ester hydrolase activity"/>
    <property type="evidence" value="ECO:0007669"/>
    <property type="project" value="UniProtKB-KW"/>
</dbReference>
<keyword evidence="2" id="KW-0719">Serine esterase</keyword>
<gene>
    <name evidence="6" type="ORF">QE152_g6184</name>
</gene>
<keyword evidence="3" id="KW-0378">Hydrolase</keyword>
<dbReference type="EMBL" id="JASPKY010000040">
    <property type="protein sequence ID" value="KAK9746433.1"/>
    <property type="molecule type" value="Genomic_DNA"/>
</dbReference>
<dbReference type="InterPro" id="IPR019819">
    <property type="entry name" value="Carboxylesterase_B_CS"/>
</dbReference>
<protein>
    <submittedName>
        <fullName evidence="6">Carboxylesterase family</fullName>
    </submittedName>
</protein>
<dbReference type="Gene3D" id="3.40.50.1820">
    <property type="entry name" value="alpha/beta hydrolase"/>
    <property type="match status" value="1"/>
</dbReference>
<dbReference type="PANTHER" id="PTHR43142:SF1">
    <property type="entry name" value="CARBOXYLIC ESTER HYDROLASE"/>
    <property type="match status" value="1"/>
</dbReference>
<evidence type="ECO:0000256" key="3">
    <source>
        <dbReference type="ARBA" id="ARBA00022801"/>
    </source>
</evidence>
<dbReference type="Proteomes" id="UP001458880">
    <property type="component" value="Unassembled WGS sequence"/>
</dbReference>
<dbReference type="PANTHER" id="PTHR43142">
    <property type="entry name" value="CARBOXYLIC ESTER HYDROLASE"/>
    <property type="match status" value="1"/>
</dbReference>
<keyword evidence="4" id="KW-0325">Glycoprotein</keyword>
<proteinExistence type="inferred from homology"/>
<accession>A0AAW1MI90</accession>
<evidence type="ECO:0000313" key="7">
    <source>
        <dbReference type="Proteomes" id="UP001458880"/>
    </source>
</evidence>
<comment type="similarity">
    <text evidence="1">Belongs to the type-B carboxylesterase/lipase family.</text>
</comment>
<dbReference type="Pfam" id="PF00135">
    <property type="entry name" value="COesterase"/>
    <property type="match status" value="1"/>
</dbReference>
<evidence type="ECO:0000256" key="1">
    <source>
        <dbReference type="ARBA" id="ARBA00005964"/>
    </source>
</evidence>